<reference evidence="3" key="2">
    <citation type="submission" date="2020-09" db="EMBL/GenBank/DDBJ databases">
        <authorList>
            <person name="Sun Q."/>
            <person name="Ohkuma M."/>
        </authorList>
    </citation>
    <scope>NUCLEOTIDE SEQUENCE</scope>
    <source>
        <strain evidence="3">JCM 4646</strain>
    </source>
</reference>
<feature type="transmembrane region" description="Helical" evidence="2">
    <location>
        <begin position="40"/>
        <end position="64"/>
    </location>
</feature>
<evidence type="ECO:0008006" key="5">
    <source>
        <dbReference type="Google" id="ProtNLM"/>
    </source>
</evidence>
<dbReference type="GeneID" id="95352945"/>
<dbReference type="Proteomes" id="UP000617734">
    <property type="component" value="Unassembled WGS sequence"/>
</dbReference>
<sequence>MTDLVSGPPTERSPGEATQADLKSSTRSDSRFERLTSRRWVLRLAEAVVSLAAGLGFLLLSLHISANPLSRIGQVSGLAKVQQYVALVGLPILAVLLWTAYRGTLRRYQLVQRIACGALAGLATGVVAGGIAVALNGTPWGLGGQEGDPGNLMGMANDMLRGKGLPGVYPPGFPALLALWAKYFHGGIAGVGYALKDLQLLLSALVGPMAYLAWRLVLRPFWALVIAVSSSVLFLDPIRPYSHVVMLMLLPVLAACFRELRRSPELTVRSTVLRGAGFGLVFGLMFLWYSGWYLWSAPGAFLLAALLFPWRRGRHAVKHALLFLGSIVAVAAVVGLPLLYQLARLGSETVDRYAYINTYIDPAYVLGWASDRTGGLSYHNWPQSGELAGQSGFAVLLLLGVGIGVGLGLRNVVVRTAGFVLAGAWLLRFWFASHMAHDQAVQLYPRTTWIIMYCLMILAVLGAKLVHERGVGWIRTALDSAGAPAAARISPRAMAQLAAGLICAVALFGTMGASWSANRYMPSANPSKVEDMGLDAYRAHTLQTEKGVCPKYSPVKDCSPVNMELKTYYFEPDSKLWCANADGEFQAVCGRKP</sequence>
<evidence type="ECO:0000256" key="1">
    <source>
        <dbReference type="SAM" id="MobiDB-lite"/>
    </source>
</evidence>
<feature type="transmembrane region" description="Helical" evidence="2">
    <location>
        <begin position="497"/>
        <end position="517"/>
    </location>
</feature>
<feature type="transmembrane region" description="Helical" evidence="2">
    <location>
        <begin position="322"/>
        <end position="343"/>
    </location>
</feature>
<evidence type="ECO:0000313" key="3">
    <source>
        <dbReference type="EMBL" id="GHH68340.1"/>
    </source>
</evidence>
<proteinExistence type="predicted"/>
<name>A0A919KPX4_9ACTN</name>
<feature type="region of interest" description="Disordered" evidence="1">
    <location>
        <begin position="1"/>
        <end position="25"/>
    </location>
</feature>
<dbReference type="RefSeq" id="WP_190210863.1">
    <property type="nucleotide sequence ID" value="NZ_BNBO01000010.1"/>
</dbReference>
<feature type="transmembrane region" description="Helical" evidence="2">
    <location>
        <begin position="216"/>
        <end position="235"/>
    </location>
</feature>
<keyword evidence="2" id="KW-0472">Membrane</keyword>
<dbReference type="AlphaFoldDB" id="A0A919KPX4"/>
<evidence type="ECO:0000313" key="4">
    <source>
        <dbReference type="Proteomes" id="UP000617734"/>
    </source>
</evidence>
<protein>
    <recommendedName>
        <fullName evidence="5">Galactan 5-O-arabinofuranosyltransferase</fullName>
    </recommendedName>
</protein>
<feature type="transmembrane region" description="Helical" evidence="2">
    <location>
        <begin position="448"/>
        <end position="466"/>
    </location>
</feature>
<reference evidence="3" key="1">
    <citation type="journal article" date="2014" name="Int. J. Syst. Evol. Microbiol.">
        <title>Complete genome sequence of Corynebacterium casei LMG S-19264T (=DSM 44701T), isolated from a smear-ripened cheese.</title>
        <authorList>
            <consortium name="US DOE Joint Genome Institute (JGI-PGF)"/>
            <person name="Walter F."/>
            <person name="Albersmeier A."/>
            <person name="Kalinowski J."/>
            <person name="Ruckert C."/>
        </authorList>
    </citation>
    <scope>NUCLEOTIDE SEQUENCE</scope>
    <source>
        <strain evidence="3">JCM 4646</strain>
    </source>
</reference>
<evidence type="ECO:0000256" key="2">
    <source>
        <dbReference type="SAM" id="Phobius"/>
    </source>
</evidence>
<feature type="transmembrane region" description="Helical" evidence="2">
    <location>
        <begin position="173"/>
        <end position="195"/>
    </location>
</feature>
<feature type="transmembrane region" description="Helical" evidence="2">
    <location>
        <begin position="113"/>
        <end position="135"/>
    </location>
</feature>
<keyword evidence="4" id="KW-1185">Reference proteome</keyword>
<comment type="caution">
    <text evidence="3">The sequence shown here is derived from an EMBL/GenBank/DDBJ whole genome shotgun (WGS) entry which is preliminary data.</text>
</comment>
<keyword evidence="2" id="KW-0812">Transmembrane</keyword>
<feature type="transmembrane region" description="Helical" evidence="2">
    <location>
        <begin position="416"/>
        <end position="436"/>
    </location>
</feature>
<keyword evidence="2" id="KW-1133">Transmembrane helix</keyword>
<feature type="transmembrane region" description="Helical" evidence="2">
    <location>
        <begin position="387"/>
        <end position="409"/>
    </location>
</feature>
<accession>A0A919KPX4</accession>
<feature type="transmembrane region" description="Helical" evidence="2">
    <location>
        <begin position="84"/>
        <end position="101"/>
    </location>
</feature>
<dbReference type="EMBL" id="BNBO01000010">
    <property type="protein sequence ID" value="GHH68340.1"/>
    <property type="molecule type" value="Genomic_DNA"/>
</dbReference>
<gene>
    <name evidence="3" type="ORF">GCM10018781_24940</name>
</gene>
<feature type="transmembrane region" description="Helical" evidence="2">
    <location>
        <begin position="295"/>
        <end position="310"/>
    </location>
</feature>
<organism evidence="3 4">
    <name type="scientific">Kitasatospora indigofera</name>
    <dbReference type="NCBI Taxonomy" id="67307"/>
    <lineage>
        <taxon>Bacteria</taxon>
        <taxon>Bacillati</taxon>
        <taxon>Actinomycetota</taxon>
        <taxon>Actinomycetes</taxon>
        <taxon>Kitasatosporales</taxon>
        <taxon>Streptomycetaceae</taxon>
        <taxon>Kitasatospora</taxon>
    </lineage>
</organism>